<dbReference type="Proteomes" id="UP000789706">
    <property type="component" value="Unassembled WGS sequence"/>
</dbReference>
<reference evidence="1" key="1">
    <citation type="submission" date="2021-06" db="EMBL/GenBank/DDBJ databases">
        <authorList>
            <person name="Kallberg Y."/>
            <person name="Tangrot J."/>
            <person name="Rosling A."/>
        </authorList>
    </citation>
    <scope>NUCLEOTIDE SEQUENCE</scope>
    <source>
        <strain evidence="1">AZ414A</strain>
    </source>
</reference>
<dbReference type="SUPFAM" id="SSF52047">
    <property type="entry name" value="RNI-like"/>
    <property type="match status" value="1"/>
</dbReference>
<proteinExistence type="predicted"/>
<sequence length="404" mass="47767">MAATLPTLCLQVIFDELLIHSQNEIGSPLYSCILVNRHWYLSTIPELYKNPFEICNRFDSPRVKNRNDETNELYISVDIWCKSNKISLFGLAYNSFCKHFISNCLHIFKLDISNSRQLSNIFEFPGATKCLSSIKILRYGDNHNLLGNYIPKQIDLISKNICRFELYMPGNYPTLKDLEELIKSQKKITEMELILFEKSTFNKLIDILINTEHKNTIENFEFYKIDLTTGMSINSSLIEQLALFKNLKYLKFDEYINDDELTFRELVELFINYCGNLVELEISIDLEEFEEMIKLLKVCKKLKSLYVYDKLLERFEELIIYRDLDISQILPEIGQVMPSEMKRFDIDINLKFTHEALKEFLVNCKVNYKKLNLELWHVQKLTDIDRDLLNKYGIKINEKIERNI</sequence>
<dbReference type="Gene3D" id="3.80.10.10">
    <property type="entry name" value="Ribonuclease Inhibitor"/>
    <property type="match status" value="1"/>
</dbReference>
<protein>
    <submittedName>
        <fullName evidence="1">11284_t:CDS:1</fullName>
    </submittedName>
</protein>
<dbReference type="OrthoDB" id="2330282at2759"/>
<accession>A0A9N8W9M9</accession>
<evidence type="ECO:0000313" key="2">
    <source>
        <dbReference type="Proteomes" id="UP000789706"/>
    </source>
</evidence>
<comment type="caution">
    <text evidence="1">The sequence shown here is derived from an EMBL/GenBank/DDBJ whole genome shotgun (WGS) entry which is preliminary data.</text>
</comment>
<dbReference type="EMBL" id="CAJVPK010000245">
    <property type="protein sequence ID" value="CAG8482147.1"/>
    <property type="molecule type" value="Genomic_DNA"/>
</dbReference>
<name>A0A9N8W9M9_9GLOM</name>
<organism evidence="1 2">
    <name type="scientific">Diversispora eburnea</name>
    <dbReference type="NCBI Taxonomy" id="1213867"/>
    <lineage>
        <taxon>Eukaryota</taxon>
        <taxon>Fungi</taxon>
        <taxon>Fungi incertae sedis</taxon>
        <taxon>Mucoromycota</taxon>
        <taxon>Glomeromycotina</taxon>
        <taxon>Glomeromycetes</taxon>
        <taxon>Diversisporales</taxon>
        <taxon>Diversisporaceae</taxon>
        <taxon>Diversispora</taxon>
    </lineage>
</organism>
<evidence type="ECO:0000313" key="1">
    <source>
        <dbReference type="EMBL" id="CAG8482147.1"/>
    </source>
</evidence>
<dbReference type="InterPro" id="IPR032675">
    <property type="entry name" value="LRR_dom_sf"/>
</dbReference>
<keyword evidence="2" id="KW-1185">Reference proteome</keyword>
<gene>
    <name evidence="1" type="ORF">DEBURN_LOCUS3722</name>
</gene>
<dbReference type="AlphaFoldDB" id="A0A9N8W9M9"/>